<dbReference type="AlphaFoldDB" id="A0A8D8C8J2"/>
<name>A0A8D8C8J2_CULPI</name>
<accession>A0A8D8C8J2</accession>
<proteinExistence type="predicted"/>
<organism evidence="1">
    <name type="scientific">Culex pipiens</name>
    <name type="common">House mosquito</name>
    <dbReference type="NCBI Taxonomy" id="7175"/>
    <lineage>
        <taxon>Eukaryota</taxon>
        <taxon>Metazoa</taxon>
        <taxon>Ecdysozoa</taxon>
        <taxon>Arthropoda</taxon>
        <taxon>Hexapoda</taxon>
        <taxon>Insecta</taxon>
        <taxon>Pterygota</taxon>
        <taxon>Neoptera</taxon>
        <taxon>Endopterygota</taxon>
        <taxon>Diptera</taxon>
        <taxon>Nematocera</taxon>
        <taxon>Culicoidea</taxon>
        <taxon>Culicidae</taxon>
        <taxon>Culicinae</taxon>
        <taxon>Culicini</taxon>
        <taxon>Culex</taxon>
        <taxon>Culex</taxon>
    </lineage>
</organism>
<dbReference type="EMBL" id="HBUE01101894">
    <property type="protein sequence ID" value="CAG6485781.1"/>
    <property type="molecule type" value="Transcribed_RNA"/>
</dbReference>
<protein>
    <submittedName>
        <fullName evidence="1">(northern house mosquito) hypothetical protein</fullName>
    </submittedName>
</protein>
<evidence type="ECO:0000313" key="1">
    <source>
        <dbReference type="EMBL" id="CAG6485781.1"/>
    </source>
</evidence>
<reference evidence="1" key="1">
    <citation type="submission" date="2021-05" db="EMBL/GenBank/DDBJ databases">
        <authorList>
            <person name="Alioto T."/>
            <person name="Alioto T."/>
            <person name="Gomez Garrido J."/>
        </authorList>
    </citation>
    <scope>NUCLEOTIDE SEQUENCE</scope>
</reference>
<sequence length="126" mass="13225">MSPHLQRGVLRDPRVPAAGLVDGRAGLRDDGLPAHVRLVDHYGLRAGAMAAEAGAAVRVDADHGFVCGRCVVIILHVLGGCHLRWKCVPSRLADVPQVQRAFVVVRPGRGIVHDPGTGRPAAVPGS</sequence>